<keyword evidence="8" id="KW-1185">Reference proteome</keyword>
<comment type="caution">
    <text evidence="7">The sequence shown here is derived from an EMBL/GenBank/DDBJ whole genome shotgun (WGS) entry which is preliminary data.</text>
</comment>
<keyword evidence="4" id="KW-1133">Transmembrane helix</keyword>
<dbReference type="PANTHER" id="PTHR21257">
    <property type="entry name" value="DELTA(14)-STEROL REDUCTASE"/>
    <property type="match status" value="1"/>
</dbReference>
<feature type="chain" id="PRO_5041965556" evidence="6">
    <location>
        <begin position="23"/>
        <end position="239"/>
    </location>
</feature>
<proteinExistence type="inferred from homology"/>
<name>A0AAD6US82_9AGAR</name>
<reference evidence="7" key="1">
    <citation type="submission" date="2023-03" db="EMBL/GenBank/DDBJ databases">
        <title>Massive genome expansion in bonnet fungi (Mycena s.s.) driven by repeated elements and novel gene families across ecological guilds.</title>
        <authorList>
            <consortium name="Lawrence Berkeley National Laboratory"/>
            <person name="Harder C.B."/>
            <person name="Miyauchi S."/>
            <person name="Viragh M."/>
            <person name="Kuo A."/>
            <person name="Thoen E."/>
            <person name="Andreopoulos B."/>
            <person name="Lu D."/>
            <person name="Skrede I."/>
            <person name="Drula E."/>
            <person name="Henrissat B."/>
            <person name="Morin E."/>
            <person name="Kohler A."/>
            <person name="Barry K."/>
            <person name="LaButti K."/>
            <person name="Morin E."/>
            <person name="Salamov A."/>
            <person name="Lipzen A."/>
            <person name="Mereny Z."/>
            <person name="Hegedus B."/>
            <person name="Baldrian P."/>
            <person name="Stursova M."/>
            <person name="Weitz H."/>
            <person name="Taylor A."/>
            <person name="Grigoriev I.V."/>
            <person name="Nagy L.G."/>
            <person name="Martin F."/>
            <person name="Kauserud H."/>
        </authorList>
    </citation>
    <scope>NUCLEOTIDE SEQUENCE</scope>
    <source>
        <strain evidence="7">9144</strain>
    </source>
</reference>
<dbReference type="GO" id="GO:0016628">
    <property type="term" value="F:oxidoreductase activity, acting on the CH-CH group of donors, NAD or NADP as acceptor"/>
    <property type="evidence" value="ECO:0007669"/>
    <property type="project" value="InterPro"/>
</dbReference>
<dbReference type="GO" id="GO:0016126">
    <property type="term" value="P:sterol biosynthetic process"/>
    <property type="evidence" value="ECO:0007669"/>
    <property type="project" value="InterPro"/>
</dbReference>
<evidence type="ECO:0000256" key="1">
    <source>
        <dbReference type="ARBA" id="ARBA00004141"/>
    </source>
</evidence>
<sequence>MSYSIVFPRVILLVILLPSSRSDPGLQSSVQRWTRWNEGMDAWTIVNFSLAVSQYQRFRYVCMGTIVINILQNLYILDFFYHEECTRTIYFGFYLAWGGAAWIPSMYTLQAQYLAHYPSNLSQCSVIGCFGPPVTSEPSPDAREGTVKKTGIYHGTLYYFEWGEAHEPATVFSSQASGESFDISTTSPTWFSGSHVCDVRPMWHSKRLALRIFRLHDCGIRHEVGCSKKYGKEHTKRFY</sequence>
<evidence type="ECO:0000256" key="3">
    <source>
        <dbReference type="ARBA" id="ARBA00022692"/>
    </source>
</evidence>
<feature type="signal peptide" evidence="6">
    <location>
        <begin position="1"/>
        <end position="22"/>
    </location>
</feature>
<evidence type="ECO:0000313" key="8">
    <source>
        <dbReference type="Proteomes" id="UP001219525"/>
    </source>
</evidence>
<evidence type="ECO:0000256" key="4">
    <source>
        <dbReference type="ARBA" id="ARBA00022989"/>
    </source>
</evidence>
<dbReference type="GO" id="GO:0005789">
    <property type="term" value="C:endoplasmic reticulum membrane"/>
    <property type="evidence" value="ECO:0007669"/>
    <property type="project" value="TreeGrafter"/>
</dbReference>
<keyword evidence="6" id="KW-0732">Signal</keyword>
<gene>
    <name evidence="7" type="ORF">GGX14DRAFT_406395</name>
</gene>
<evidence type="ECO:0000313" key="7">
    <source>
        <dbReference type="EMBL" id="KAJ7192451.1"/>
    </source>
</evidence>
<accession>A0AAD6US82</accession>
<dbReference type="EMBL" id="JARJCW010000120">
    <property type="protein sequence ID" value="KAJ7192451.1"/>
    <property type="molecule type" value="Genomic_DNA"/>
</dbReference>
<dbReference type="Pfam" id="PF01222">
    <property type="entry name" value="ERG4_ERG24"/>
    <property type="match status" value="1"/>
</dbReference>
<comment type="similarity">
    <text evidence="2">Belongs to the ERG4/ERG24 family.</text>
</comment>
<dbReference type="InterPro" id="IPR001171">
    <property type="entry name" value="ERG24_DHCR-like"/>
</dbReference>
<comment type="subcellular location">
    <subcellularLocation>
        <location evidence="1">Membrane</location>
        <topology evidence="1">Multi-pass membrane protein</topology>
    </subcellularLocation>
</comment>
<organism evidence="7 8">
    <name type="scientific">Mycena pura</name>
    <dbReference type="NCBI Taxonomy" id="153505"/>
    <lineage>
        <taxon>Eukaryota</taxon>
        <taxon>Fungi</taxon>
        <taxon>Dikarya</taxon>
        <taxon>Basidiomycota</taxon>
        <taxon>Agaricomycotina</taxon>
        <taxon>Agaricomycetes</taxon>
        <taxon>Agaricomycetidae</taxon>
        <taxon>Agaricales</taxon>
        <taxon>Marasmiineae</taxon>
        <taxon>Mycenaceae</taxon>
        <taxon>Mycena</taxon>
    </lineage>
</organism>
<dbReference type="AlphaFoldDB" id="A0AAD6US82"/>
<evidence type="ECO:0000256" key="6">
    <source>
        <dbReference type="SAM" id="SignalP"/>
    </source>
</evidence>
<keyword evidence="5" id="KW-0472">Membrane</keyword>
<protein>
    <submittedName>
        <fullName evidence="7">Uncharacterized protein</fullName>
    </submittedName>
</protein>
<evidence type="ECO:0000256" key="5">
    <source>
        <dbReference type="ARBA" id="ARBA00023136"/>
    </source>
</evidence>
<evidence type="ECO:0000256" key="2">
    <source>
        <dbReference type="ARBA" id="ARBA00005402"/>
    </source>
</evidence>
<dbReference type="Proteomes" id="UP001219525">
    <property type="component" value="Unassembled WGS sequence"/>
</dbReference>
<keyword evidence="3" id="KW-0812">Transmembrane</keyword>